<name>A0A6P8AZV1_PYRGI</name>
<protein>
    <submittedName>
        <fullName evidence="3">Uncharacterized protein</fullName>
    </submittedName>
</protein>
<evidence type="ECO:0000313" key="2">
    <source>
        <dbReference type="Proteomes" id="UP000515153"/>
    </source>
</evidence>
<evidence type="ECO:0000256" key="1">
    <source>
        <dbReference type="SAM" id="Phobius"/>
    </source>
</evidence>
<organism evidence="2 3">
    <name type="scientific">Pyricularia grisea</name>
    <name type="common">Crabgrass-specific blast fungus</name>
    <name type="synonym">Magnaporthe grisea</name>
    <dbReference type="NCBI Taxonomy" id="148305"/>
    <lineage>
        <taxon>Eukaryota</taxon>
        <taxon>Fungi</taxon>
        <taxon>Dikarya</taxon>
        <taxon>Ascomycota</taxon>
        <taxon>Pezizomycotina</taxon>
        <taxon>Sordariomycetes</taxon>
        <taxon>Sordariomycetidae</taxon>
        <taxon>Magnaporthales</taxon>
        <taxon>Pyriculariaceae</taxon>
        <taxon>Pyricularia</taxon>
    </lineage>
</organism>
<proteinExistence type="predicted"/>
<dbReference type="Proteomes" id="UP000515153">
    <property type="component" value="Chromosome VII"/>
</dbReference>
<evidence type="ECO:0000313" key="3">
    <source>
        <dbReference type="RefSeq" id="XP_030980334.1"/>
    </source>
</evidence>
<gene>
    <name evidence="3" type="ORF">PgNI_10411</name>
</gene>
<keyword evidence="1" id="KW-0472">Membrane</keyword>
<accession>A0A6P8AZV1</accession>
<reference evidence="2 3" key="1">
    <citation type="journal article" date="2019" name="Mol. Biol. Evol.">
        <title>Blast fungal genomes show frequent chromosomal changes, gene gains and losses, and effector gene turnover.</title>
        <authorList>
            <person name="Gomez Luciano L.B."/>
            <person name="Jason Tsai I."/>
            <person name="Chuma I."/>
            <person name="Tosa Y."/>
            <person name="Chen Y.H."/>
            <person name="Li J.Y."/>
            <person name="Li M.Y."/>
            <person name="Jade Lu M.Y."/>
            <person name="Nakayashiki H."/>
            <person name="Li W.H."/>
        </authorList>
    </citation>
    <scope>NUCLEOTIDE SEQUENCE [LARGE SCALE GENOMIC DNA]</scope>
    <source>
        <strain evidence="2 3">NI907</strain>
    </source>
</reference>
<dbReference type="GeneID" id="41965290"/>
<dbReference type="RefSeq" id="XP_030980334.1">
    <property type="nucleotide sequence ID" value="XM_031130382.1"/>
</dbReference>
<reference evidence="3" key="2">
    <citation type="submission" date="2019-10" db="EMBL/GenBank/DDBJ databases">
        <authorList>
            <consortium name="NCBI Genome Project"/>
        </authorList>
    </citation>
    <scope>NUCLEOTIDE SEQUENCE</scope>
    <source>
        <strain evidence="3">NI907</strain>
    </source>
</reference>
<keyword evidence="1" id="KW-1133">Transmembrane helix</keyword>
<dbReference type="KEGG" id="pgri:PgNI_10411"/>
<sequence length="179" mass="19333">MGQSAGWVLSVTVGQGVMTGGCVGSCVMLMVTMGLEDVVEVDFDVVVGGRQRQVVVVVVVVVRRVDVLLLVLVGWHGWFRGQSAWQGATRVAVGTDDGQPQGFCTVVTREQSALQRRVVQVLASSVRVTVGQMLWAIAEAAARRSVSLSWMCMFWAKERKPKKVDCIAFVAGHGKNANE</sequence>
<feature type="transmembrane region" description="Helical" evidence="1">
    <location>
        <begin position="7"/>
        <end position="34"/>
    </location>
</feature>
<reference evidence="3" key="3">
    <citation type="submission" date="2025-08" db="UniProtKB">
        <authorList>
            <consortium name="RefSeq"/>
        </authorList>
    </citation>
    <scope>IDENTIFICATION</scope>
    <source>
        <strain evidence="3">NI907</strain>
    </source>
</reference>
<keyword evidence="1" id="KW-0812">Transmembrane</keyword>
<keyword evidence="2" id="KW-1185">Reference proteome</keyword>
<dbReference type="AlphaFoldDB" id="A0A6P8AZV1"/>